<evidence type="ECO:0000313" key="2">
    <source>
        <dbReference type="EMBL" id="MDA5109947.1"/>
    </source>
</evidence>
<comment type="caution">
    <text evidence="2">The sequence shown here is derived from an EMBL/GenBank/DDBJ whole genome shotgun (WGS) entry which is preliminary data.</text>
</comment>
<dbReference type="RefSeq" id="WP_271140572.1">
    <property type="nucleotide sequence ID" value="NZ_JAPYYP010000024.1"/>
</dbReference>
<reference evidence="2" key="1">
    <citation type="submission" date="2022-12" db="EMBL/GenBank/DDBJ databases">
        <title>Draft genome sequence of the thermophilic strain Brevibacillus thermoruber HT42, isolated from Los Humeros, Puebla, Mexico, with biotechnological potential.</title>
        <authorList>
            <person name="Lara Sanchez J."/>
            <person name="Solis Palacios R."/>
            <person name="Bustos Baena A.S."/>
            <person name="Ruz Baez A.E."/>
            <person name="Espinosa Luna G."/>
            <person name="Oliart Ros R.M."/>
        </authorList>
    </citation>
    <scope>NUCLEOTIDE SEQUENCE</scope>
    <source>
        <strain evidence="2">HT42</strain>
    </source>
</reference>
<protein>
    <recommendedName>
        <fullName evidence="1">Bacterial Ig-like domain-containing protein</fullName>
    </recommendedName>
</protein>
<dbReference type="InterPro" id="IPR046878">
    <property type="entry name" value="Big_14"/>
</dbReference>
<accession>A0A9X3TSZ9</accession>
<evidence type="ECO:0000259" key="1">
    <source>
        <dbReference type="Pfam" id="PF20251"/>
    </source>
</evidence>
<dbReference type="EMBL" id="JAPYYP010000024">
    <property type="protein sequence ID" value="MDA5109947.1"/>
    <property type="molecule type" value="Genomic_DNA"/>
</dbReference>
<proteinExistence type="predicted"/>
<gene>
    <name evidence="2" type="ORF">O3V59_16395</name>
</gene>
<organism evidence="2 3">
    <name type="scientific">Brevibacillus thermoruber</name>
    <dbReference type="NCBI Taxonomy" id="33942"/>
    <lineage>
        <taxon>Bacteria</taxon>
        <taxon>Bacillati</taxon>
        <taxon>Bacillota</taxon>
        <taxon>Bacilli</taxon>
        <taxon>Bacillales</taxon>
        <taxon>Paenibacillaceae</taxon>
        <taxon>Brevibacillus</taxon>
    </lineage>
</organism>
<keyword evidence="3" id="KW-1185">Reference proteome</keyword>
<dbReference type="Pfam" id="PF20251">
    <property type="entry name" value="Big_14"/>
    <property type="match status" value="1"/>
</dbReference>
<sequence>MIVVLAVVFLGACSHDETKPVTTPSIHGELPSAMTTKEGTVEMKTEKPSYSSSQDEITLVVHNPGPASLSFGVAYTVEKREQDKWYEVPFKENIAFAEIGLVLKPGDTYQQKINVKEFAYRLTKGEYRVIKRFYAHEKEITLAAHFTME</sequence>
<dbReference type="AlphaFoldDB" id="A0A9X3TSZ9"/>
<feature type="domain" description="Bacterial Ig-like" evidence="1">
    <location>
        <begin position="39"/>
        <end position="146"/>
    </location>
</feature>
<evidence type="ECO:0000313" key="3">
    <source>
        <dbReference type="Proteomes" id="UP001151071"/>
    </source>
</evidence>
<dbReference type="Proteomes" id="UP001151071">
    <property type="component" value="Unassembled WGS sequence"/>
</dbReference>
<name>A0A9X3TSZ9_9BACL</name>